<organism evidence="5 6">
    <name type="scientific">Moorena producens (strain JHB)</name>
    <dbReference type="NCBI Taxonomy" id="1454205"/>
    <lineage>
        <taxon>Bacteria</taxon>
        <taxon>Bacillati</taxon>
        <taxon>Cyanobacteriota</taxon>
        <taxon>Cyanophyceae</taxon>
        <taxon>Coleofasciculales</taxon>
        <taxon>Coleofasciculaceae</taxon>
        <taxon>Moorena</taxon>
    </lineage>
</organism>
<dbReference type="Gene3D" id="1.20.120.1760">
    <property type="match status" value="1"/>
</dbReference>
<dbReference type="AlphaFoldDB" id="A0A1D9G0R9"/>
<evidence type="ECO:0000256" key="1">
    <source>
        <dbReference type="ARBA" id="ARBA00010441"/>
    </source>
</evidence>
<evidence type="ECO:0000313" key="5">
    <source>
        <dbReference type="EMBL" id="AOY81161.1"/>
    </source>
</evidence>
<keyword evidence="2 3" id="KW-0808">Transferase</keyword>
<dbReference type="InterPro" id="IPR043130">
    <property type="entry name" value="CDP-OH_PTrfase_TM_dom"/>
</dbReference>
<feature type="transmembrane region" description="Helical" evidence="4">
    <location>
        <begin position="71"/>
        <end position="95"/>
    </location>
</feature>
<name>A0A1D9G0R9_MOOP1</name>
<dbReference type="GO" id="GO:0008654">
    <property type="term" value="P:phospholipid biosynthetic process"/>
    <property type="evidence" value="ECO:0007669"/>
    <property type="project" value="InterPro"/>
</dbReference>
<reference evidence="6" key="1">
    <citation type="submission" date="2016-10" db="EMBL/GenBank/DDBJ databases">
        <title>Comparative genomics uncovers the prolific and rare metabolic potential of the cyanobacterial genus Moorea.</title>
        <authorList>
            <person name="Leao T."/>
            <person name="Castelao G."/>
            <person name="Korobeynikov A."/>
            <person name="Monroe E.A."/>
            <person name="Podell S."/>
            <person name="Glukhov E."/>
            <person name="Allen E."/>
            <person name="Gerwick W.H."/>
            <person name="Gerwick L."/>
        </authorList>
    </citation>
    <scope>NUCLEOTIDE SEQUENCE [LARGE SCALE GENOMIC DNA]</scope>
    <source>
        <strain evidence="6">JHB</strain>
    </source>
</reference>
<dbReference type="EMBL" id="CP017708">
    <property type="protein sequence ID" value="AOY81161.1"/>
    <property type="molecule type" value="Genomic_DNA"/>
</dbReference>
<keyword evidence="4" id="KW-0472">Membrane</keyword>
<evidence type="ECO:0000256" key="4">
    <source>
        <dbReference type="SAM" id="Phobius"/>
    </source>
</evidence>
<sequence>MIKPNHITLFRLFLIFIAFVSWYLVPPQYYLYIGVLFYIAFLLDAVDGWLARTKDLKTDFGKYFDPIVDYIGFLALYVISIEMGILPIWFVFLALTRDFLATFARQILNLNNIVIEANVIAKLKAVYIGYPLVGLYWYKLYGFSSQWLFIVIGLHILLEGRIFGYSDPLENRWNSIILCFTTIAVITLTTLRPASESLSDLTVLFILITQSLIWVSGIQYLWYAREYIIQSFDSN</sequence>
<dbReference type="Proteomes" id="UP000176944">
    <property type="component" value="Chromosome"/>
</dbReference>
<dbReference type="Pfam" id="PF01066">
    <property type="entry name" value="CDP-OH_P_transf"/>
    <property type="match status" value="1"/>
</dbReference>
<dbReference type="PROSITE" id="PS00379">
    <property type="entry name" value="CDP_ALCOHOL_P_TRANSF"/>
    <property type="match status" value="1"/>
</dbReference>
<protein>
    <submittedName>
        <fullName evidence="5">CDP-alcohol phosphatidyltransferase family protein</fullName>
    </submittedName>
</protein>
<feature type="transmembrane region" description="Helical" evidence="4">
    <location>
        <begin position="140"/>
        <end position="160"/>
    </location>
</feature>
<feature type="transmembrane region" description="Helical" evidence="4">
    <location>
        <begin position="203"/>
        <end position="223"/>
    </location>
</feature>
<evidence type="ECO:0000256" key="2">
    <source>
        <dbReference type="ARBA" id="ARBA00022679"/>
    </source>
</evidence>
<comment type="similarity">
    <text evidence="1 3">Belongs to the CDP-alcohol phosphatidyltransferase class-I family.</text>
</comment>
<dbReference type="InterPro" id="IPR000462">
    <property type="entry name" value="CDP-OH_P_trans"/>
</dbReference>
<dbReference type="InterPro" id="IPR048254">
    <property type="entry name" value="CDP_ALCOHOL_P_TRANSF_CS"/>
</dbReference>
<dbReference type="InterPro" id="IPR004570">
    <property type="entry name" value="Phosphatidylglycerol_P_synth"/>
</dbReference>
<dbReference type="GO" id="GO:0008444">
    <property type="term" value="F:CDP-diacylglycerol-glycerol-3-phosphate 3-phosphatidyltransferase activity"/>
    <property type="evidence" value="ECO:0007669"/>
    <property type="project" value="InterPro"/>
</dbReference>
<dbReference type="GO" id="GO:0016020">
    <property type="term" value="C:membrane"/>
    <property type="evidence" value="ECO:0007669"/>
    <property type="project" value="InterPro"/>
</dbReference>
<evidence type="ECO:0000256" key="3">
    <source>
        <dbReference type="RuleBase" id="RU003750"/>
    </source>
</evidence>
<feature type="transmembrane region" description="Helical" evidence="4">
    <location>
        <begin position="31"/>
        <end position="50"/>
    </location>
</feature>
<evidence type="ECO:0000313" key="6">
    <source>
        <dbReference type="Proteomes" id="UP000176944"/>
    </source>
</evidence>
<accession>A0A1D9G0R9</accession>
<proteinExistence type="inferred from homology"/>
<gene>
    <name evidence="5" type="ORF">BJP36_15880</name>
</gene>
<feature type="transmembrane region" description="Helical" evidence="4">
    <location>
        <begin position="7"/>
        <end position="25"/>
    </location>
</feature>
<keyword evidence="4" id="KW-1133">Transmembrane helix</keyword>
<keyword evidence="4" id="KW-0812">Transmembrane</keyword>
<feature type="transmembrane region" description="Helical" evidence="4">
    <location>
        <begin position="172"/>
        <end position="191"/>
    </location>
</feature>
<dbReference type="PIRSF" id="PIRSF000847">
    <property type="entry name" value="Phos_ph_gly_syn"/>
    <property type="match status" value="1"/>
</dbReference>